<feature type="region of interest" description="Disordered" evidence="1">
    <location>
        <begin position="113"/>
        <end position="133"/>
    </location>
</feature>
<gene>
    <name evidence="3" type="ORF">AVEN_181918_1</name>
    <name evidence="2" type="ORF">AVEN_258887_1</name>
</gene>
<dbReference type="AlphaFoldDB" id="A0A4Y2HR18"/>
<organism evidence="2 4">
    <name type="scientific">Araneus ventricosus</name>
    <name type="common">Orbweaver spider</name>
    <name type="synonym">Epeira ventricosa</name>
    <dbReference type="NCBI Taxonomy" id="182803"/>
    <lineage>
        <taxon>Eukaryota</taxon>
        <taxon>Metazoa</taxon>
        <taxon>Ecdysozoa</taxon>
        <taxon>Arthropoda</taxon>
        <taxon>Chelicerata</taxon>
        <taxon>Arachnida</taxon>
        <taxon>Araneae</taxon>
        <taxon>Araneomorphae</taxon>
        <taxon>Entelegynae</taxon>
        <taxon>Araneoidea</taxon>
        <taxon>Araneidae</taxon>
        <taxon>Araneus</taxon>
    </lineage>
</organism>
<reference evidence="2 4" key="1">
    <citation type="journal article" date="2019" name="Sci. Rep.">
        <title>Orb-weaving spider Araneus ventricosus genome elucidates the spidroin gene catalogue.</title>
        <authorList>
            <person name="Kono N."/>
            <person name="Nakamura H."/>
            <person name="Ohtoshi R."/>
            <person name="Moran D.A.P."/>
            <person name="Shinohara A."/>
            <person name="Yoshida Y."/>
            <person name="Fujiwara M."/>
            <person name="Mori M."/>
            <person name="Tomita M."/>
            <person name="Arakawa K."/>
        </authorList>
    </citation>
    <scope>NUCLEOTIDE SEQUENCE [LARGE SCALE GENOMIC DNA]</scope>
</reference>
<sequence length="215" mass="25214">MNRENTRDTFYLDYIFSERVSTKYLASDRSFVILNNIESESIPQTAVSGSIWLREHVTAKQRRTTTNHPRNRNRITLKDCFQRGKKRQANTKGQRQTPQLWVRRAWCPPLGRHEKAARAKKERRREEKEVNKNSGHAMMMITGANAIRTRKKERGVPGALCGNVTQETKLLRTFRERDRSHNALLRTPRVVFRKLCVMPHLSLFNILMPSIINKF</sequence>
<evidence type="ECO:0000313" key="2">
    <source>
        <dbReference type="EMBL" id="GBM67712.1"/>
    </source>
</evidence>
<accession>A0A4Y2HR18</accession>
<feature type="compositionally biased region" description="Basic and acidic residues" evidence="1">
    <location>
        <begin position="113"/>
        <end position="131"/>
    </location>
</feature>
<keyword evidence="4" id="KW-1185">Reference proteome</keyword>
<evidence type="ECO:0000256" key="1">
    <source>
        <dbReference type="SAM" id="MobiDB-lite"/>
    </source>
</evidence>
<dbReference type="Proteomes" id="UP000499080">
    <property type="component" value="Unassembled WGS sequence"/>
</dbReference>
<protein>
    <submittedName>
        <fullName evidence="2">Uncharacterized protein</fullName>
    </submittedName>
</protein>
<evidence type="ECO:0000313" key="3">
    <source>
        <dbReference type="EMBL" id="GBM67869.1"/>
    </source>
</evidence>
<proteinExistence type="predicted"/>
<dbReference type="EMBL" id="BGPR01103901">
    <property type="protein sequence ID" value="GBM67869.1"/>
    <property type="molecule type" value="Genomic_DNA"/>
</dbReference>
<dbReference type="EMBL" id="BGPR01103847">
    <property type="protein sequence ID" value="GBM67712.1"/>
    <property type="molecule type" value="Genomic_DNA"/>
</dbReference>
<comment type="caution">
    <text evidence="2">The sequence shown here is derived from an EMBL/GenBank/DDBJ whole genome shotgun (WGS) entry which is preliminary data.</text>
</comment>
<name>A0A4Y2HR18_ARAVE</name>
<evidence type="ECO:0000313" key="4">
    <source>
        <dbReference type="Proteomes" id="UP000499080"/>
    </source>
</evidence>